<evidence type="ECO:0000313" key="4">
    <source>
        <dbReference type="Proteomes" id="UP001595909"/>
    </source>
</evidence>
<dbReference type="EMBL" id="JBHSIM010000061">
    <property type="protein sequence ID" value="MFC4836378.1"/>
    <property type="molecule type" value="Genomic_DNA"/>
</dbReference>
<keyword evidence="4" id="KW-1185">Reference proteome</keyword>
<protein>
    <submittedName>
        <fullName evidence="3">Carotenoid oxygenase family protein</fullName>
    </submittedName>
</protein>
<comment type="caution">
    <text evidence="3">The sequence shown here is derived from an EMBL/GenBank/DDBJ whole genome shotgun (WGS) entry which is preliminary data.</text>
</comment>
<keyword evidence="2" id="KW-1133">Transmembrane helix</keyword>
<sequence>MPDVDVPVMIHDMALTERFVVLVLGPMYIDVAAVLAARRRHPDGRGTAPAPTTRTTAPTARSSWTTSSGPGPEACRRTPLDPVRGSITRDFLTEPHGLEFPRVDDRRLGQRHDVVALGTKTGHRELTGGAFDAMLWVDTASSRTDRASWSVVFAGADPGSGPEARVRIPVRVPHGLHGAWLPTQE</sequence>
<organism evidence="3 4">
    <name type="scientific">Actinomycetospora chibensis</name>
    <dbReference type="NCBI Taxonomy" id="663606"/>
    <lineage>
        <taxon>Bacteria</taxon>
        <taxon>Bacillati</taxon>
        <taxon>Actinomycetota</taxon>
        <taxon>Actinomycetes</taxon>
        <taxon>Pseudonocardiales</taxon>
        <taxon>Pseudonocardiaceae</taxon>
        <taxon>Actinomycetospora</taxon>
    </lineage>
</organism>
<feature type="region of interest" description="Disordered" evidence="1">
    <location>
        <begin position="40"/>
        <end position="82"/>
    </location>
</feature>
<feature type="transmembrane region" description="Helical" evidence="2">
    <location>
        <begin position="19"/>
        <end position="37"/>
    </location>
</feature>
<proteinExistence type="predicted"/>
<dbReference type="Proteomes" id="UP001595909">
    <property type="component" value="Unassembled WGS sequence"/>
</dbReference>
<evidence type="ECO:0000256" key="2">
    <source>
        <dbReference type="SAM" id="Phobius"/>
    </source>
</evidence>
<gene>
    <name evidence="3" type="ORF">ACFPEL_28495</name>
</gene>
<accession>A0ABV9RRC6</accession>
<evidence type="ECO:0000256" key="1">
    <source>
        <dbReference type="SAM" id="MobiDB-lite"/>
    </source>
</evidence>
<reference evidence="4" key="1">
    <citation type="journal article" date="2019" name="Int. J. Syst. Evol. Microbiol.">
        <title>The Global Catalogue of Microorganisms (GCM) 10K type strain sequencing project: providing services to taxonomists for standard genome sequencing and annotation.</title>
        <authorList>
            <consortium name="The Broad Institute Genomics Platform"/>
            <consortium name="The Broad Institute Genome Sequencing Center for Infectious Disease"/>
            <person name="Wu L."/>
            <person name="Ma J."/>
        </authorList>
    </citation>
    <scope>NUCLEOTIDE SEQUENCE [LARGE SCALE GENOMIC DNA]</scope>
    <source>
        <strain evidence="4">CCUG 50347</strain>
    </source>
</reference>
<keyword evidence="2" id="KW-0472">Membrane</keyword>
<keyword evidence="2" id="KW-0812">Transmembrane</keyword>
<name>A0ABV9RRC6_9PSEU</name>
<feature type="compositionally biased region" description="Low complexity" evidence="1">
    <location>
        <begin position="47"/>
        <end position="68"/>
    </location>
</feature>
<dbReference type="RefSeq" id="WP_274191216.1">
    <property type="nucleotide sequence ID" value="NZ_BAABHN010000061.1"/>
</dbReference>
<evidence type="ECO:0000313" key="3">
    <source>
        <dbReference type="EMBL" id="MFC4836378.1"/>
    </source>
</evidence>